<dbReference type="Proteomes" id="UP000559256">
    <property type="component" value="Unassembled WGS sequence"/>
</dbReference>
<evidence type="ECO:0000313" key="3">
    <source>
        <dbReference type="Proteomes" id="UP000559256"/>
    </source>
</evidence>
<dbReference type="OrthoDB" id="20872at2759"/>
<dbReference type="EMBL" id="JAACJM010000145">
    <property type="protein sequence ID" value="KAF5343234.1"/>
    <property type="molecule type" value="Genomic_DNA"/>
</dbReference>
<dbReference type="PANTHER" id="PTHR10622">
    <property type="entry name" value="HET DOMAIN-CONTAINING PROTEIN"/>
    <property type="match status" value="1"/>
</dbReference>
<protein>
    <recommendedName>
        <fullName evidence="1">Heterokaryon incompatibility domain-containing protein</fullName>
    </recommendedName>
</protein>
<reference evidence="2 3" key="1">
    <citation type="journal article" date="2020" name="ISME J.">
        <title>Uncovering the hidden diversity of litter-decomposition mechanisms in mushroom-forming fungi.</title>
        <authorList>
            <person name="Floudas D."/>
            <person name="Bentzer J."/>
            <person name="Ahren D."/>
            <person name="Johansson T."/>
            <person name="Persson P."/>
            <person name="Tunlid A."/>
        </authorList>
    </citation>
    <scope>NUCLEOTIDE SEQUENCE [LARGE SCALE GENOMIC DNA]</scope>
    <source>
        <strain evidence="2 3">CBS 291.85</strain>
    </source>
</reference>
<evidence type="ECO:0000313" key="2">
    <source>
        <dbReference type="EMBL" id="KAF5343234.1"/>
    </source>
</evidence>
<gene>
    <name evidence="2" type="ORF">D9758_013438</name>
</gene>
<name>A0A8H5CK60_9AGAR</name>
<feature type="domain" description="Heterokaryon incompatibility" evidence="1">
    <location>
        <begin position="22"/>
        <end position="116"/>
    </location>
</feature>
<keyword evidence="3" id="KW-1185">Reference proteome</keyword>
<dbReference type="PANTHER" id="PTHR10622:SF10">
    <property type="entry name" value="HET DOMAIN-CONTAINING PROTEIN"/>
    <property type="match status" value="1"/>
</dbReference>
<accession>A0A8H5CK60</accession>
<dbReference type="AlphaFoldDB" id="A0A8H5CK60"/>
<dbReference type="InterPro" id="IPR010730">
    <property type="entry name" value="HET"/>
</dbReference>
<organism evidence="2 3">
    <name type="scientific">Tetrapyrgos nigripes</name>
    <dbReference type="NCBI Taxonomy" id="182062"/>
    <lineage>
        <taxon>Eukaryota</taxon>
        <taxon>Fungi</taxon>
        <taxon>Dikarya</taxon>
        <taxon>Basidiomycota</taxon>
        <taxon>Agaricomycotina</taxon>
        <taxon>Agaricomycetes</taxon>
        <taxon>Agaricomycetidae</taxon>
        <taxon>Agaricales</taxon>
        <taxon>Marasmiineae</taxon>
        <taxon>Marasmiaceae</taxon>
        <taxon>Tetrapyrgos</taxon>
    </lineage>
</organism>
<proteinExistence type="predicted"/>
<sequence>MRLLNTHSLKLKSFFGDDIPPYAILSHTWGKTEDEVTFQDMMAEDRSVAEGKAGYKKIRGACQYAQKYMFEWIWIDSCCINKESSAELSEAINSMYVYYEDAQVCYVYLEDAVRSEDIRDERSGFRHCKWFTRGWTLQELLAPSYVVFLDQDWEMIGTRYSLADVISAITSIPVSVFRDGDFDKFSVAQKMSWAAPRQTTRPEDMAYCLFGIFRVSMSPIYGEGGARAFMRLQQEIINISDDRSIFTWVGPYGKNEPRGLLARSPVEFRMSSEVNASKADDIGDTSFSFGNNGLRISLLYPSNQSLLLSPRLQRLRDRHILSAPYSLHLYTAAPSGISRQVLRSICRRLPGSDTSATSQTSWRSFLLRHSNLTYARWS</sequence>
<comment type="caution">
    <text evidence="2">The sequence shown here is derived from an EMBL/GenBank/DDBJ whole genome shotgun (WGS) entry which is preliminary data.</text>
</comment>
<dbReference type="Pfam" id="PF06985">
    <property type="entry name" value="HET"/>
    <property type="match status" value="1"/>
</dbReference>
<evidence type="ECO:0000259" key="1">
    <source>
        <dbReference type="Pfam" id="PF06985"/>
    </source>
</evidence>